<name>A0A2I1JWB5_9LACT</name>
<evidence type="ECO:0000256" key="1">
    <source>
        <dbReference type="ARBA" id="ARBA00022898"/>
    </source>
</evidence>
<dbReference type="PANTHER" id="PTHR10146">
    <property type="entry name" value="PROLINE SYNTHETASE CO-TRANSCRIBED BACTERIAL HOMOLOG PROTEIN"/>
    <property type="match status" value="1"/>
</dbReference>
<dbReference type="NCBIfam" id="TIGR00044">
    <property type="entry name" value="YggS family pyridoxal phosphate-dependent enzyme"/>
    <property type="match status" value="1"/>
</dbReference>
<dbReference type="Proteomes" id="UP000234384">
    <property type="component" value="Unassembled WGS sequence"/>
</dbReference>
<dbReference type="Pfam" id="PF01168">
    <property type="entry name" value="Ala_racemase_N"/>
    <property type="match status" value="1"/>
</dbReference>
<dbReference type="PIRSF" id="PIRSF004848">
    <property type="entry name" value="YBL036c_PLPDEIII"/>
    <property type="match status" value="1"/>
</dbReference>
<dbReference type="SUPFAM" id="SSF51419">
    <property type="entry name" value="PLP-binding barrel"/>
    <property type="match status" value="1"/>
</dbReference>
<comment type="function">
    <text evidence="2">Pyridoxal 5'-phosphate (PLP)-binding protein, which is involved in PLP homeostasis.</text>
</comment>
<organism evidence="6 7">
    <name type="scientific">Falseniella ignava</name>
    <dbReference type="NCBI Taxonomy" id="137730"/>
    <lineage>
        <taxon>Bacteria</taxon>
        <taxon>Bacillati</taxon>
        <taxon>Bacillota</taxon>
        <taxon>Bacilli</taxon>
        <taxon>Lactobacillales</taxon>
        <taxon>Aerococcaceae</taxon>
        <taxon>Falseniella</taxon>
    </lineage>
</organism>
<proteinExistence type="inferred from homology"/>
<dbReference type="InterPro" id="IPR011078">
    <property type="entry name" value="PyrdxlP_homeostasis"/>
</dbReference>
<dbReference type="GO" id="GO:0030170">
    <property type="term" value="F:pyridoxal phosphate binding"/>
    <property type="evidence" value="ECO:0007669"/>
    <property type="project" value="UniProtKB-UniRule"/>
</dbReference>
<dbReference type="PANTHER" id="PTHR10146:SF14">
    <property type="entry name" value="PYRIDOXAL PHOSPHATE HOMEOSTASIS PROTEIN"/>
    <property type="match status" value="1"/>
</dbReference>
<evidence type="ECO:0000256" key="2">
    <source>
        <dbReference type="HAMAP-Rule" id="MF_02087"/>
    </source>
</evidence>
<gene>
    <name evidence="6" type="ORF">CYJ57_06920</name>
</gene>
<feature type="domain" description="Alanine racemase N-terminal" evidence="5">
    <location>
        <begin position="6"/>
        <end position="220"/>
    </location>
</feature>
<dbReference type="AlphaFoldDB" id="A0A2I1JWB5"/>
<evidence type="ECO:0000259" key="5">
    <source>
        <dbReference type="Pfam" id="PF01168"/>
    </source>
</evidence>
<reference evidence="6 7" key="1">
    <citation type="submission" date="2017-12" db="EMBL/GenBank/DDBJ databases">
        <title>Phylogenetic diversity of female urinary microbiome.</title>
        <authorList>
            <person name="Thomas-White K."/>
            <person name="Wolfe A.J."/>
        </authorList>
    </citation>
    <scope>NUCLEOTIDE SEQUENCE [LARGE SCALE GENOMIC DNA]</scope>
    <source>
        <strain evidence="6 7">UMB0898</strain>
    </source>
</reference>
<comment type="similarity">
    <text evidence="2 4">Belongs to the pyridoxal phosphate-binding protein YggS/PROSC family.</text>
</comment>
<evidence type="ECO:0000256" key="3">
    <source>
        <dbReference type="PIRSR" id="PIRSR004848-1"/>
    </source>
</evidence>
<feature type="modified residue" description="N6-(pyridoxal phosphate)lysine" evidence="2 3">
    <location>
        <position position="31"/>
    </location>
</feature>
<dbReference type="InterPro" id="IPR029066">
    <property type="entry name" value="PLP-binding_barrel"/>
</dbReference>
<protein>
    <recommendedName>
        <fullName evidence="2">Pyridoxal phosphate homeostasis protein</fullName>
        <shortName evidence="2">PLP homeostasis protein</shortName>
    </recommendedName>
</protein>
<evidence type="ECO:0000313" key="7">
    <source>
        <dbReference type="Proteomes" id="UP000234384"/>
    </source>
</evidence>
<dbReference type="HAMAP" id="MF_02087">
    <property type="entry name" value="PLP_homeostasis"/>
    <property type="match status" value="1"/>
</dbReference>
<dbReference type="FunFam" id="3.20.20.10:FF:000018">
    <property type="entry name" value="Pyridoxal phosphate homeostasis protein"/>
    <property type="match status" value="1"/>
</dbReference>
<sequence length="222" mass="25576">MSIEILKCNIEQVESKLPANYPTPKIVAVTKFTDIDTMRELYQLGYHHFAENRPQVFLEKYNALEDIKENIHWHFVGNLQTRQVRDIINLLDYVHSLDRPSLAKEINKRANQPIKCFVQVNVSGEDSKSGLSPDELEEFIISLAQYPKVHVIGLMTMAPYEATEEALHRYFAHLRKLRDQVIAMDLPYAPCQHLSMGMSRDYPIAVEEGADFIRIGSALFKE</sequence>
<comment type="cofactor">
    <cofactor evidence="3">
        <name>pyridoxal 5'-phosphate</name>
        <dbReference type="ChEBI" id="CHEBI:597326"/>
    </cofactor>
</comment>
<dbReference type="InterPro" id="IPR001608">
    <property type="entry name" value="Ala_racemase_N"/>
</dbReference>
<accession>A0A2I1JWB5</accession>
<comment type="caution">
    <text evidence="6">The sequence shown here is derived from an EMBL/GenBank/DDBJ whole genome shotgun (WGS) entry which is preliminary data.</text>
</comment>
<evidence type="ECO:0000256" key="4">
    <source>
        <dbReference type="RuleBase" id="RU004514"/>
    </source>
</evidence>
<keyword evidence="1 2" id="KW-0663">Pyridoxal phosphate</keyword>
<dbReference type="Gene3D" id="3.20.20.10">
    <property type="entry name" value="Alanine racemase"/>
    <property type="match status" value="1"/>
</dbReference>
<dbReference type="EMBL" id="PKHE01000022">
    <property type="protein sequence ID" value="PKY87649.1"/>
    <property type="molecule type" value="Genomic_DNA"/>
</dbReference>
<dbReference type="OrthoDB" id="9804072at2"/>
<dbReference type="CDD" id="cd00635">
    <property type="entry name" value="PLPDE_III_YBL036c_like"/>
    <property type="match status" value="1"/>
</dbReference>
<evidence type="ECO:0000313" key="6">
    <source>
        <dbReference type="EMBL" id="PKY87649.1"/>
    </source>
</evidence>
<dbReference type="RefSeq" id="WP_101954668.1">
    <property type="nucleotide sequence ID" value="NZ_PKHE01000022.1"/>
</dbReference>